<dbReference type="FunFam" id="1.20.58.1540:FF:000003">
    <property type="entry name" value="Bud site selection protein"/>
    <property type="match status" value="1"/>
</dbReference>
<feature type="region of interest" description="Disordered" evidence="2">
    <location>
        <begin position="141"/>
        <end position="199"/>
    </location>
</feature>
<dbReference type="GO" id="GO:0051286">
    <property type="term" value="C:cell tip"/>
    <property type="evidence" value="ECO:0007669"/>
    <property type="project" value="TreeGrafter"/>
</dbReference>
<feature type="region of interest" description="Disordered" evidence="2">
    <location>
        <begin position="215"/>
        <end position="248"/>
    </location>
</feature>
<feature type="domain" description="Actin interacting protein 3 C-terminal" evidence="3">
    <location>
        <begin position="371"/>
        <end position="780"/>
    </location>
</feature>
<protein>
    <submittedName>
        <fullName evidence="4">Bud site selection protein 6</fullName>
    </submittedName>
</protein>
<dbReference type="InterPro" id="IPR022782">
    <property type="entry name" value="AIP3-like_C"/>
</dbReference>
<evidence type="ECO:0000259" key="3">
    <source>
        <dbReference type="SMART" id="SM00806"/>
    </source>
</evidence>
<feature type="region of interest" description="Disordered" evidence="2">
    <location>
        <begin position="294"/>
        <end position="333"/>
    </location>
</feature>
<dbReference type="GO" id="GO:0030010">
    <property type="term" value="P:establishment of cell polarity"/>
    <property type="evidence" value="ECO:0007669"/>
    <property type="project" value="TreeGrafter"/>
</dbReference>
<sequence>MAADESAYGASKIKRTASSSSSIETTVTKLLMSTKHLLQILTQWSKGSTSGKLVSDAYVQLGNDFKVVSKFFTHAKVDMSDVGDVPMALRRVLEVTLREPPSDETLNKHLPKIREIIVTLLDKLKVKQAILKNMQQEHRISIKSHHQQNPSFTSNLSLGSEGTREGTPLSSRKSSIIHDQRRSTSKVDTNEVKVNHSSIEVPSVSPAKANLVHPVIKPSSKSNESSVSDDDDALSQLKKGTNLQRRASKRYSAYHMAKLTNQSTTEAAAAAGLTSVPSPSMLHLEETVRKSKLYGNTSNDDNINTSVENNNNGADDTSVVNPETYLKSPSMKSPSMKAAFSTENVNAFPQRLSSVVTTSPGKIVNGACPIFLKVGDKIKKCHIQLPTTKKALRLLFVERFTYSPGANAFPDIYIMDPHYGIFYELEEQNLHEVKAGFVIELKLEEDSTNNIKNLFDTIKAEISKSQNDIIRRIKEINVSSGTANEHKTTPQLGLDGENSKSTRADKKDDKSVKDIQYELGKIKQVHNNNRSHIDETIINILKKVDKFKSLSFSTKNSSNRIYMEKSQTELGDLSDTLLSRVDDLQDVIEIMRKDVAERRSQPAKKKLETVCRDLDNAQTDLARLQEFIDTEKPHWKKTWEAELDKVCEEQQFLTLQEELILDLNEDLGKALETFDLIKLCCEEQEKNPSRSKNNPILPIMRPGTFSQVREQVMVAVQSLNPDHDGRVEAIDKAEKMWQMERKLKASNEFDEELETFVGSSNLKKSGGFEEVERIRKQKDEANLRANFKPGFS</sequence>
<dbReference type="Gene3D" id="1.20.58.1540">
    <property type="entry name" value="Actin interacting protein 3, C-terminal domain"/>
    <property type="match status" value="1"/>
</dbReference>
<gene>
    <name evidence="4" type="primary">BUD6_2</name>
    <name evidence="4" type="ORF">GRS66_009526</name>
</gene>
<proteinExistence type="predicted"/>
<dbReference type="EMBL" id="CP049009">
    <property type="protein sequence ID" value="QID86878.1"/>
    <property type="molecule type" value="Genomic_DNA"/>
</dbReference>
<feature type="compositionally biased region" description="Polar residues" evidence="2">
    <location>
        <begin position="147"/>
        <end position="160"/>
    </location>
</feature>
<dbReference type="GO" id="GO:0005519">
    <property type="term" value="F:cytoskeletal regulatory protein binding"/>
    <property type="evidence" value="ECO:0007669"/>
    <property type="project" value="InterPro"/>
</dbReference>
<feature type="region of interest" description="Disordered" evidence="2">
    <location>
        <begin position="481"/>
        <end position="510"/>
    </location>
</feature>
<evidence type="ECO:0000313" key="5">
    <source>
        <dbReference type="Proteomes" id="UP000501346"/>
    </source>
</evidence>
<dbReference type="OrthoDB" id="783096at2759"/>
<name>A0A6C1EC02_SACPS</name>
<feature type="compositionally biased region" description="Basic and acidic residues" evidence="2">
    <location>
        <begin position="497"/>
        <end position="510"/>
    </location>
</feature>
<dbReference type="Pfam" id="PF03915">
    <property type="entry name" value="AIP3"/>
    <property type="match status" value="1"/>
</dbReference>
<dbReference type="AlphaFoldDB" id="A0A6C1EC02"/>
<dbReference type="Pfam" id="PF23153">
    <property type="entry name" value="Aip3p_Bud6_N"/>
    <property type="match status" value="1"/>
</dbReference>
<evidence type="ECO:0000313" key="4">
    <source>
        <dbReference type="EMBL" id="QID86878.1"/>
    </source>
</evidence>
<organism evidence="4 5">
    <name type="scientific">Saccharomyces pastorianus</name>
    <name type="common">Lager yeast</name>
    <name type="synonym">Saccharomyces cerevisiae x Saccharomyces eubayanus</name>
    <dbReference type="NCBI Taxonomy" id="27292"/>
    <lineage>
        <taxon>Eukaryota</taxon>
        <taxon>Fungi</taxon>
        <taxon>Dikarya</taxon>
        <taxon>Ascomycota</taxon>
        <taxon>Saccharomycotina</taxon>
        <taxon>Saccharomycetes</taxon>
        <taxon>Saccharomycetales</taxon>
        <taxon>Saccharomycetaceae</taxon>
        <taxon>Saccharomyces</taxon>
    </lineage>
</organism>
<evidence type="ECO:0000256" key="1">
    <source>
        <dbReference type="ARBA" id="ARBA00023054"/>
    </source>
</evidence>
<dbReference type="SMART" id="SM00806">
    <property type="entry name" value="AIP3"/>
    <property type="match status" value="1"/>
</dbReference>
<accession>A0A6C1EC02</accession>
<dbReference type="InterPro" id="IPR056279">
    <property type="entry name" value="Aip3p_Bud6_N"/>
</dbReference>
<dbReference type="Proteomes" id="UP000501346">
    <property type="component" value="Chromosome SeXII"/>
</dbReference>
<evidence type="ECO:0000256" key="2">
    <source>
        <dbReference type="SAM" id="MobiDB-lite"/>
    </source>
</evidence>
<keyword evidence="1" id="KW-0175">Coiled coil</keyword>
<dbReference type="InterPro" id="IPR005613">
    <property type="entry name" value="AIP3_C"/>
</dbReference>
<dbReference type="PANTHER" id="PTHR22741">
    <property type="entry name" value="P140CAP/SNIP-RELATED"/>
    <property type="match status" value="1"/>
</dbReference>
<keyword evidence="5" id="KW-1185">Reference proteome</keyword>
<dbReference type="PANTHER" id="PTHR22741:SF10">
    <property type="entry name" value="COILED-COIL DOMAIN-CONTAINING PROTEIN CG32809"/>
    <property type="match status" value="1"/>
</dbReference>
<feature type="compositionally biased region" description="Polar residues" evidence="2">
    <location>
        <begin position="294"/>
        <end position="321"/>
    </location>
</feature>
<dbReference type="InterPro" id="IPR051825">
    <property type="entry name" value="SRCIN1"/>
</dbReference>
<dbReference type="GO" id="GO:0005737">
    <property type="term" value="C:cytoplasm"/>
    <property type="evidence" value="ECO:0007669"/>
    <property type="project" value="TreeGrafter"/>
</dbReference>
<reference evidence="4 5" key="1">
    <citation type="journal article" date="2019" name="BMC Genomics">
        <title>Chromosome level assembly and comparative genome analysis confirm lager-brewing yeasts originated from a single hybridization.</title>
        <authorList>
            <person name="Salazar A.N."/>
            <person name="Gorter de Vries A.R."/>
            <person name="van den Broek M."/>
            <person name="Brouwers N."/>
            <person name="de la Torre Cortes P."/>
            <person name="Kuijpers N.G.A."/>
            <person name="Daran J.G."/>
            <person name="Abeel T."/>
        </authorList>
    </citation>
    <scope>NUCLEOTIDE SEQUENCE [LARGE SCALE GENOMIC DNA]</scope>
    <source>
        <strain evidence="4 5">CBS 1483</strain>
    </source>
</reference>